<keyword evidence="3" id="KW-1185">Reference proteome</keyword>
<feature type="region of interest" description="Disordered" evidence="1">
    <location>
        <begin position="56"/>
        <end position="102"/>
    </location>
</feature>
<evidence type="ECO:0000256" key="1">
    <source>
        <dbReference type="SAM" id="MobiDB-lite"/>
    </source>
</evidence>
<organism evidence="2 3">
    <name type="scientific">Oryza rufipogon</name>
    <name type="common">Brownbeard rice</name>
    <name type="synonym">Asian wild rice</name>
    <dbReference type="NCBI Taxonomy" id="4529"/>
    <lineage>
        <taxon>Eukaryota</taxon>
        <taxon>Viridiplantae</taxon>
        <taxon>Streptophyta</taxon>
        <taxon>Embryophyta</taxon>
        <taxon>Tracheophyta</taxon>
        <taxon>Spermatophyta</taxon>
        <taxon>Magnoliopsida</taxon>
        <taxon>Liliopsida</taxon>
        <taxon>Poales</taxon>
        <taxon>Poaceae</taxon>
        <taxon>BOP clade</taxon>
        <taxon>Oryzoideae</taxon>
        <taxon>Oryzeae</taxon>
        <taxon>Oryzinae</taxon>
        <taxon>Oryza</taxon>
    </lineage>
</organism>
<reference evidence="2" key="2">
    <citation type="submission" date="2015-06" db="UniProtKB">
        <authorList>
            <consortium name="EnsemblPlants"/>
        </authorList>
    </citation>
    <scope>IDENTIFICATION</scope>
</reference>
<reference evidence="3" key="1">
    <citation type="submission" date="2013-06" db="EMBL/GenBank/DDBJ databases">
        <authorList>
            <person name="Zhao Q."/>
        </authorList>
    </citation>
    <scope>NUCLEOTIDE SEQUENCE</scope>
    <source>
        <strain evidence="3">cv. W1943</strain>
    </source>
</reference>
<dbReference type="Gramene" id="ORUFI03G26780.1">
    <property type="protein sequence ID" value="ORUFI03G26780.1"/>
    <property type="gene ID" value="ORUFI03G26780"/>
</dbReference>
<dbReference type="Proteomes" id="UP000008022">
    <property type="component" value="Unassembled WGS sequence"/>
</dbReference>
<evidence type="ECO:0000313" key="3">
    <source>
        <dbReference type="Proteomes" id="UP000008022"/>
    </source>
</evidence>
<name>A0A0E0NY68_ORYRU</name>
<dbReference type="OMA" id="GMNDQWQ"/>
<accession>A0A0E0NY68</accession>
<sequence length="142" mass="15267">MVPPMHTEAGSSQFQGAFSGVPQVNMPVFSTGMNDQWQGAPTYNTSLHLQGMYQMSINENTPPQGPSFLEIEPYSYGGGSSTAQHEIGPSQLDESPPVTQRPKTTATLISAVLRWSVGLSASDIHLKDYLCQDAGLQPALVE</sequence>
<evidence type="ECO:0000313" key="2">
    <source>
        <dbReference type="EnsemblPlants" id="ORUFI03G26780.1"/>
    </source>
</evidence>
<dbReference type="AlphaFoldDB" id="A0A0E0NY68"/>
<dbReference type="HOGENOM" id="CLU_1819022_0_0_1"/>
<protein>
    <submittedName>
        <fullName evidence="2">Uncharacterized protein</fullName>
    </submittedName>
</protein>
<dbReference type="EnsemblPlants" id="ORUFI03G26780.1">
    <property type="protein sequence ID" value="ORUFI03G26780.1"/>
    <property type="gene ID" value="ORUFI03G26780"/>
</dbReference>
<proteinExistence type="predicted"/>